<dbReference type="RefSeq" id="XP_033604231.1">
    <property type="nucleotide sequence ID" value="XM_033739623.1"/>
</dbReference>
<sequence>MYRLCLLHVWRFGRSTAGTVVLFSCRHKLCLWICRAGYCFRLLFLGEMGWAVNHLDSRLDSAVEWVGGRGGGISPFGTPRAGGGRKDERATWFMIEEKKISEVADTACKSWKVWIRGCLVFTKWVWSRRVNVSFQGERFGCAVEEWRNGGTFRIRLLAVMGRAW</sequence>
<proteinExistence type="predicted"/>
<name>A0A6A6WI96_9PEZI</name>
<accession>A0A6A6WI96</accession>
<protein>
    <submittedName>
        <fullName evidence="1">Uncharacterized protein</fullName>
    </submittedName>
</protein>
<dbReference type="GeneID" id="54480677"/>
<evidence type="ECO:0000313" key="1">
    <source>
        <dbReference type="EMBL" id="KAF2761780.1"/>
    </source>
</evidence>
<dbReference type="EMBL" id="ML996566">
    <property type="protein sequence ID" value="KAF2761780.1"/>
    <property type="molecule type" value="Genomic_DNA"/>
</dbReference>
<gene>
    <name evidence="1" type="ORF">EJ05DRAFT_184899</name>
</gene>
<dbReference type="AlphaFoldDB" id="A0A6A6WI96"/>
<dbReference type="PROSITE" id="PS51257">
    <property type="entry name" value="PROKAR_LIPOPROTEIN"/>
    <property type="match status" value="1"/>
</dbReference>
<dbReference type="Proteomes" id="UP000799437">
    <property type="component" value="Unassembled WGS sequence"/>
</dbReference>
<evidence type="ECO:0000313" key="2">
    <source>
        <dbReference type="Proteomes" id="UP000799437"/>
    </source>
</evidence>
<keyword evidence="2" id="KW-1185">Reference proteome</keyword>
<reference evidence="1" key="1">
    <citation type="journal article" date="2020" name="Stud. Mycol.">
        <title>101 Dothideomycetes genomes: a test case for predicting lifestyles and emergence of pathogens.</title>
        <authorList>
            <person name="Haridas S."/>
            <person name="Albert R."/>
            <person name="Binder M."/>
            <person name="Bloem J."/>
            <person name="Labutti K."/>
            <person name="Salamov A."/>
            <person name="Andreopoulos B."/>
            <person name="Baker S."/>
            <person name="Barry K."/>
            <person name="Bills G."/>
            <person name="Bluhm B."/>
            <person name="Cannon C."/>
            <person name="Castanera R."/>
            <person name="Culley D."/>
            <person name="Daum C."/>
            <person name="Ezra D."/>
            <person name="Gonzalez J."/>
            <person name="Henrissat B."/>
            <person name="Kuo A."/>
            <person name="Liang C."/>
            <person name="Lipzen A."/>
            <person name="Lutzoni F."/>
            <person name="Magnuson J."/>
            <person name="Mondo S."/>
            <person name="Nolan M."/>
            <person name="Ohm R."/>
            <person name="Pangilinan J."/>
            <person name="Park H.-J."/>
            <person name="Ramirez L."/>
            <person name="Alfaro M."/>
            <person name="Sun H."/>
            <person name="Tritt A."/>
            <person name="Yoshinaga Y."/>
            <person name="Zwiers L.-H."/>
            <person name="Turgeon B."/>
            <person name="Goodwin S."/>
            <person name="Spatafora J."/>
            <person name="Crous P."/>
            <person name="Grigoriev I."/>
        </authorList>
    </citation>
    <scope>NUCLEOTIDE SEQUENCE</scope>
    <source>
        <strain evidence="1">CBS 121739</strain>
    </source>
</reference>
<organism evidence="1 2">
    <name type="scientific">Pseudovirgaria hyperparasitica</name>
    <dbReference type="NCBI Taxonomy" id="470096"/>
    <lineage>
        <taxon>Eukaryota</taxon>
        <taxon>Fungi</taxon>
        <taxon>Dikarya</taxon>
        <taxon>Ascomycota</taxon>
        <taxon>Pezizomycotina</taxon>
        <taxon>Dothideomycetes</taxon>
        <taxon>Dothideomycetes incertae sedis</taxon>
        <taxon>Acrospermales</taxon>
        <taxon>Acrospermaceae</taxon>
        <taxon>Pseudovirgaria</taxon>
    </lineage>
</organism>